<evidence type="ECO:0000313" key="3">
    <source>
        <dbReference type="Proteomes" id="UP000737171"/>
    </source>
</evidence>
<protein>
    <recommendedName>
        <fullName evidence="4">DUF4131 domain-containing protein</fullName>
    </recommendedName>
</protein>
<evidence type="ECO:0000256" key="1">
    <source>
        <dbReference type="SAM" id="Phobius"/>
    </source>
</evidence>
<dbReference type="Proteomes" id="UP000737171">
    <property type="component" value="Unassembled WGS sequence"/>
</dbReference>
<name>A0ABX2EB94_9BURK</name>
<dbReference type="InterPro" id="IPR036259">
    <property type="entry name" value="MFS_trans_sf"/>
</dbReference>
<dbReference type="RefSeq" id="WP_173120177.1">
    <property type="nucleotide sequence ID" value="NZ_JABRWJ010000001.1"/>
</dbReference>
<feature type="transmembrane region" description="Helical" evidence="1">
    <location>
        <begin position="77"/>
        <end position="99"/>
    </location>
</feature>
<accession>A0ABX2EB94</accession>
<comment type="caution">
    <text evidence="2">The sequence shown here is derived from an EMBL/GenBank/DDBJ whole genome shotgun (WGS) entry which is preliminary data.</text>
</comment>
<organism evidence="2 3">
    <name type="scientific">Pseudaquabacterium terrae</name>
    <dbReference type="NCBI Taxonomy" id="2732868"/>
    <lineage>
        <taxon>Bacteria</taxon>
        <taxon>Pseudomonadati</taxon>
        <taxon>Pseudomonadota</taxon>
        <taxon>Betaproteobacteria</taxon>
        <taxon>Burkholderiales</taxon>
        <taxon>Sphaerotilaceae</taxon>
        <taxon>Pseudaquabacterium</taxon>
    </lineage>
</organism>
<keyword evidence="1" id="KW-0472">Membrane</keyword>
<dbReference type="EMBL" id="JABRWJ010000001">
    <property type="protein sequence ID" value="NRF65808.1"/>
    <property type="molecule type" value="Genomic_DNA"/>
</dbReference>
<sequence length="243" mass="25971">MKAMLGLLWGLGGMVLGFALFAAGATLVAHLTNASNREGAVGYFVIGLGIIGALLGLVGGLVWYARSAPTGEGLRQLGQGVLGLAVFVGLGVAVGWAWVQSREVPVTYNGDTQASLLLEFRALAASAPGESARRWLDVEVTTANTRPVALVLQDEVRREGAHLIVPAVQGPLIRAGSRLVVARLKLPSGERHEVFMPPMPRRPDPKAGWSEWVAPREVFDVQTGTSGAQAMLQMRWRLRLYGE</sequence>
<dbReference type="SUPFAM" id="SSF103473">
    <property type="entry name" value="MFS general substrate transporter"/>
    <property type="match status" value="1"/>
</dbReference>
<keyword evidence="1" id="KW-1133">Transmembrane helix</keyword>
<feature type="transmembrane region" description="Helical" evidence="1">
    <location>
        <begin position="40"/>
        <end position="65"/>
    </location>
</feature>
<reference evidence="2 3" key="1">
    <citation type="submission" date="2020-05" db="EMBL/GenBank/DDBJ databases">
        <title>Aquincola sp. isolate from soil.</title>
        <authorList>
            <person name="Han J."/>
            <person name="Kim D.-U."/>
        </authorList>
    </citation>
    <scope>NUCLEOTIDE SEQUENCE [LARGE SCALE GENOMIC DNA]</scope>
    <source>
        <strain evidence="2 3">S2</strain>
    </source>
</reference>
<proteinExistence type="predicted"/>
<keyword evidence="1" id="KW-0812">Transmembrane</keyword>
<gene>
    <name evidence="2" type="ORF">HLB44_02290</name>
</gene>
<evidence type="ECO:0000313" key="2">
    <source>
        <dbReference type="EMBL" id="NRF65808.1"/>
    </source>
</evidence>
<keyword evidence="3" id="KW-1185">Reference proteome</keyword>
<evidence type="ECO:0008006" key="4">
    <source>
        <dbReference type="Google" id="ProtNLM"/>
    </source>
</evidence>